<protein>
    <recommendedName>
        <fullName evidence="1">CdiI immunity protein domain-containing protein</fullName>
    </recommendedName>
</protein>
<proteinExistence type="predicted"/>
<evidence type="ECO:0000313" key="3">
    <source>
        <dbReference type="Proteomes" id="UP000192634"/>
    </source>
</evidence>
<reference evidence="2 3" key="1">
    <citation type="submission" date="2017-04" db="EMBL/GenBank/DDBJ databases">
        <authorList>
            <person name="Afonso C.L."/>
            <person name="Miller P.J."/>
            <person name="Scott M.A."/>
            <person name="Spackman E."/>
            <person name="Goraichik I."/>
            <person name="Dimitrov K.M."/>
            <person name="Suarez D.L."/>
            <person name="Swayne D.E."/>
        </authorList>
    </citation>
    <scope>NUCLEOTIDE SEQUENCE [LARGE SCALE GENOMIC DNA]</scope>
    <source>
        <strain evidence="2 3">CGMCC 1.12511</strain>
    </source>
</reference>
<dbReference type="AlphaFoldDB" id="A0A1W2CE90"/>
<dbReference type="InterPro" id="IPR041129">
    <property type="entry name" value="CdiI_2"/>
</dbReference>
<sequence length="210" mass="22234">MDLKLEYPALADLLSGGFNQDYEDIFGDAEDVLAMYAADPVFCARVPREVDQLVSTNEGAALDEALAALHNGYAYEAHGQTAREFLEMVAERALERTVAPVAPYSELVGQKVSSVVEGPPVGVVVGDTVVVFTSGMMCSASGGRGLTDVDQARLAIGQPVLWVGESNGGISIATARVRIFTPAGPNAPEPSFEIRQAAGHGLLRREADNR</sequence>
<dbReference type="RefSeq" id="WP_084452176.1">
    <property type="nucleotide sequence ID" value="NZ_FWXN01000011.1"/>
</dbReference>
<organism evidence="2 3">
    <name type="scientific">Janibacter indicus</name>
    <dbReference type="NCBI Taxonomy" id="857417"/>
    <lineage>
        <taxon>Bacteria</taxon>
        <taxon>Bacillati</taxon>
        <taxon>Actinomycetota</taxon>
        <taxon>Actinomycetes</taxon>
        <taxon>Micrococcales</taxon>
        <taxon>Intrasporangiaceae</taxon>
        <taxon>Janibacter</taxon>
    </lineage>
</organism>
<dbReference type="EMBL" id="FWXN01000011">
    <property type="protein sequence ID" value="SMC83585.1"/>
    <property type="molecule type" value="Genomic_DNA"/>
</dbReference>
<dbReference type="OrthoDB" id="9980980at2"/>
<dbReference type="Pfam" id="PF18593">
    <property type="entry name" value="CdiI_2"/>
    <property type="match status" value="1"/>
</dbReference>
<feature type="domain" description="CdiI immunity protein" evidence="1">
    <location>
        <begin position="6"/>
        <end position="92"/>
    </location>
</feature>
<dbReference type="Proteomes" id="UP000192634">
    <property type="component" value="Unassembled WGS sequence"/>
</dbReference>
<evidence type="ECO:0000259" key="1">
    <source>
        <dbReference type="Pfam" id="PF18593"/>
    </source>
</evidence>
<name>A0A1W2CE90_9MICO</name>
<evidence type="ECO:0000313" key="2">
    <source>
        <dbReference type="EMBL" id="SMC83585.1"/>
    </source>
</evidence>
<accession>A0A1W2CE90</accession>
<gene>
    <name evidence="2" type="ORF">SAMN06296429_11126</name>
</gene>